<dbReference type="Pfam" id="PF13100">
    <property type="entry name" value="OstA_2"/>
    <property type="match status" value="1"/>
</dbReference>
<reference evidence="6" key="1">
    <citation type="submission" date="2016-10" db="EMBL/GenBank/DDBJ databases">
        <authorList>
            <person name="Varghese N."/>
            <person name="Submissions S."/>
        </authorList>
    </citation>
    <scope>NUCLEOTIDE SEQUENCE [LARGE SCALE GENOMIC DNA]</scope>
    <source>
        <strain evidence="6">DSM 25811 / CCM 8410 / LMG 26954 / E90</strain>
    </source>
</reference>
<proteinExistence type="predicted"/>
<dbReference type="GO" id="GO:0017089">
    <property type="term" value="F:glycolipid transfer activity"/>
    <property type="evidence" value="ECO:0007669"/>
    <property type="project" value="TreeGrafter"/>
</dbReference>
<evidence type="ECO:0000256" key="1">
    <source>
        <dbReference type="ARBA" id="ARBA00022729"/>
    </source>
</evidence>
<protein>
    <submittedName>
        <fullName evidence="5">Lipopolysaccharide transport protein LptA</fullName>
    </submittedName>
</protein>
<keyword evidence="1 3" id="KW-0732">Signal</keyword>
<feature type="signal peptide" evidence="3">
    <location>
        <begin position="1"/>
        <end position="24"/>
    </location>
</feature>
<dbReference type="OrthoDB" id="9805931at2"/>
<feature type="region of interest" description="Disordered" evidence="2">
    <location>
        <begin position="433"/>
        <end position="452"/>
    </location>
</feature>
<dbReference type="PANTHER" id="PTHR36504:SF1">
    <property type="entry name" value="LIPOPOLYSACCHARIDE EXPORT SYSTEM PROTEIN LPTA"/>
    <property type="match status" value="1"/>
</dbReference>
<accession>A0A1G6S3X5</accession>
<gene>
    <name evidence="5" type="ORF">SAMN04487894_10656</name>
</gene>
<evidence type="ECO:0000259" key="4">
    <source>
        <dbReference type="Pfam" id="PF13100"/>
    </source>
</evidence>
<dbReference type="Gene3D" id="2.60.450.10">
    <property type="entry name" value="Lipopolysaccharide (LPS) transport protein A like domain"/>
    <property type="match status" value="2"/>
</dbReference>
<name>A0A1G6S3X5_NIADE</name>
<dbReference type="EMBL" id="FMZO01000006">
    <property type="protein sequence ID" value="SDD10866.1"/>
    <property type="molecule type" value="Genomic_DNA"/>
</dbReference>
<organism evidence="5 6">
    <name type="scientific">Niabella drilacis (strain DSM 25811 / CCM 8410 / CCUG 62505 / LMG 26954 / E90)</name>
    <dbReference type="NCBI Taxonomy" id="1285928"/>
    <lineage>
        <taxon>Bacteria</taxon>
        <taxon>Pseudomonadati</taxon>
        <taxon>Bacteroidota</taxon>
        <taxon>Chitinophagia</taxon>
        <taxon>Chitinophagales</taxon>
        <taxon>Chitinophagaceae</taxon>
        <taxon>Niabella</taxon>
    </lineage>
</organism>
<dbReference type="RefSeq" id="WP_090390391.1">
    <property type="nucleotide sequence ID" value="NZ_FMZO01000006.1"/>
</dbReference>
<feature type="chain" id="PRO_5011557198" evidence="3">
    <location>
        <begin position="25"/>
        <end position="646"/>
    </location>
</feature>
<evidence type="ECO:0000313" key="5">
    <source>
        <dbReference type="EMBL" id="SDD10866.1"/>
    </source>
</evidence>
<dbReference type="InterPro" id="IPR005653">
    <property type="entry name" value="OstA-like_N"/>
</dbReference>
<feature type="domain" description="Organic solvent tolerance-like N-terminal" evidence="4">
    <location>
        <begin position="38"/>
        <end position="193"/>
    </location>
</feature>
<keyword evidence="6" id="KW-1185">Reference proteome</keyword>
<dbReference type="InterPro" id="IPR052037">
    <property type="entry name" value="LPS_export_LptA"/>
</dbReference>
<evidence type="ECO:0000256" key="2">
    <source>
        <dbReference type="SAM" id="MobiDB-lite"/>
    </source>
</evidence>
<dbReference type="GO" id="GO:0015920">
    <property type="term" value="P:lipopolysaccharide transport"/>
    <property type="evidence" value="ECO:0007669"/>
    <property type="project" value="TreeGrafter"/>
</dbReference>
<dbReference type="AlphaFoldDB" id="A0A1G6S3X5"/>
<dbReference type="PANTHER" id="PTHR36504">
    <property type="entry name" value="LIPOPOLYSACCHARIDE EXPORT SYSTEM PROTEIN LPTA"/>
    <property type="match status" value="1"/>
</dbReference>
<dbReference type="GO" id="GO:0009279">
    <property type="term" value="C:cell outer membrane"/>
    <property type="evidence" value="ECO:0007669"/>
    <property type="project" value="TreeGrafter"/>
</dbReference>
<dbReference type="STRING" id="1285928.SAMN04487894_10656"/>
<dbReference type="GO" id="GO:0030288">
    <property type="term" value="C:outer membrane-bounded periplasmic space"/>
    <property type="evidence" value="ECO:0007669"/>
    <property type="project" value="TreeGrafter"/>
</dbReference>
<evidence type="ECO:0000313" key="6">
    <source>
        <dbReference type="Proteomes" id="UP000198757"/>
    </source>
</evidence>
<dbReference type="Proteomes" id="UP000198757">
    <property type="component" value="Unassembled WGS sequence"/>
</dbReference>
<evidence type="ECO:0000256" key="3">
    <source>
        <dbReference type="SAM" id="SignalP"/>
    </source>
</evidence>
<sequence length="646" mass="70910">MHNSFFKRSCFFFLLLAWVGALRAQQPGPAAAGGSAPVDIIHADSLSLKKADDSTNLTILVGNVVMKQGTTTFKCDRCVRNDRTKTFEAWGNVHINDSDTTNIYSGHLRYLTDKQIAYLDKNVKLTDGHATLTTPDLEYNMTTNIATYKNGGKVVNQRTVITSKEAFYYTDIKDVYFKKNVLVNDPGYRITTDSLLYNTENQVARFIALTHIKDSTNASMDTREGYYNLKNGDARFGQRPLINDGKGVTIEADQVSLDQGFAKAEGNAVVIDTIRKTTIIGNLIYQNRVTEAVLATLKPLMIIQQGGDSIFITADTLFSAKLTDLYVISPALGGDSIKAKPDTLSHGTQDSLVAGPAASAANLAAAPAVVPSVRDSAAIKTAITAAGKKTLPLPSSTDPEHKAAVRDSVPGKAITDVPKVLAKTVKDTAARAGGRGIQPAAKTSAKTALSSKGAAANDSTNRYFEAFHHVRIYSDSVQAICDSLFYSFKDSTFRLYQDPVVWGNASQITGDTIMLHTQNKQIHHFEAYKRGFMINRIEDQAYNQVKATRMDGYFTDGNMDSVRAKGSAECIYYAQDADSAYIGVNQTKSDILDAYFSNKQLQKVVLRTDASGTLYPLKDKSPEEMRLPDFKWREAERPKTKYELMQ</sequence>
<feature type="compositionally biased region" description="Low complexity" evidence="2">
    <location>
        <begin position="440"/>
        <end position="452"/>
    </location>
</feature>